<evidence type="ECO:0000313" key="2">
    <source>
        <dbReference type="EMBL" id="KAF5382014.1"/>
    </source>
</evidence>
<dbReference type="EMBL" id="JAACJP010000009">
    <property type="protein sequence ID" value="KAF5382014.1"/>
    <property type="molecule type" value="Genomic_DNA"/>
</dbReference>
<feature type="compositionally biased region" description="Polar residues" evidence="1">
    <location>
        <begin position="23"/>
        <end position="32"/>
    </location>
</feature>
<dbReference type="OrthoDB" id="2803094at2759"/>
<evidence type="ECO:0000256" key="1">
    <source>
        <dbReference type="SAM" id="MobiDB-lite"/>
    </source>
</evidence>
<dbReference type="AlphaFoldDB" id="A0A8H5M619"/>
<accession>A0A8H5M619</accession>
<feature type="region of interest" description="Disordered" evidence="1">
    <location>
        <begin position="1"/>
        <end position="63"/>
    </location>
</feature>
<feature type="region of interest" description="Disordered" evidence="1">
    <location>
        <begin position="75"/>
        <end position="101"/>
    </location>
</feature>
<gene>
    <name evidence="2" type="ORF">D9615_004182</name>
</gene>
<organism evidence="2 3">
    <name type="scientific">Tricholomella constricta</name>
    <dbReference type="NCBI Taxonomy" id="117010"/>
    <lineage>
        <taxon>Eukaryota</taxon>
        <taxon>Fungi</taxon>
        <taxon>Dikarya</taxon>
        <taxon>Basidiomycota</taxon>
        <taxon>Agaricomycotina</taxon>
        <taxon>Agaricomycetes</taxon>
        <taxon>Agaricomycetidae</taxon>
        <taxon>Agaricales</taxon>
        <taxon>Tricholomatineae</taxon>
        <taxon>Lyophyllaceae</taxon>
        <taxon>Tricholomella</taxon>
    </lineage>
</organism>
<protein>
    <submittedName>
        <fullName evidence="2">Uncharacterized protein</fullName>
    </submittedName>
</protein>
<keyword evidence="3" id="KW-1185">Reference proteome</keyword>
<feature type="compositionally biased region" description="Polar residues" evidence="1">
    <location>
        <begin position="44"/>
        <end position="56"/>
    </location>
</feature>
<proteinExistence type="predicted"/>
<comment type="caution">
    <text evidence="2">The sequence shown here is derived from an EMBL/GenBank/DDBJ whole genome shotgun (WGS) entry which is preliminary data.</text>
</comment>
<sequence>MYGRFAYVNNKKDKRSPLWPPTRNKSTKTVTSAPDRASGGNPHHPSQGSDKASFTSRAPVDGVQDTNHLHDEMIMPPHTSKITTPTVAHPSTPPGLDPLPLKPGRVITLMEALRARPPRSPFLIATSKGTTNVANEAKMEAFSGPELRQIVALPKLVDQLIPLVEKQAEEFTAIVGDRFTASIDPQYTSLTLPLATFTEKDSEVIFRSTYLNPAITLLRYVKAKDASPNLTSHEIMAFSETEEFRQTFPFFISSMKGAAHISDFALREFVSKTTGPPDADVVANYPTYSQIISRLLVEMKTEAALRPITLDRVAGPFLRDIRKVLGWATQFIWPEGPSELKSEDRILIQTSVANAKSDEYSIDDTTLFISAITKQPIVAVYAWIALAANSLSDSYEVVVPEVNITWWNEITALNTVECPGVNLRTLPTVAVEILGSQEPDEDALTD</sequence>
<dbReference type="Proteomes" id="UP000565441">
    <property type="component" value="Unassembled WGS sequence"/>
</dbReference>
<reference evidence="2 3" key="1">
    <citation type="journal article" date="2020" name="ISME J.">
        <title>Uncovering the hidden diversity of litter-decomposition mechanisms in mushroom-forming fungi.</title>
        <authorList>
            <person name="Floudas D."/>
            <person name="Bentzer J."/>
            <person name="Ahren D."/>
            <person name="Johansson T."/>
            <person name="Persson P."/>
            <person name="Tunlid A."/>
        </authorList>
    </citation>
    <scope>NUCLEOTIDE SEQUENCE [LARGE SCALE GENOMIC DNA]</scope>
    <source>
        <strain evidence="2 3">CBS 661.87</strain>
    </source>
</reference>
<name>A0A8H5M619_9AGAR</name>
<evidence type="ECO:0000313" key="3">
    <source>
        <dbReference type="Proteomes" id="UP000565441"/>
    </source>
</evidence>
<feature type="compositionally biased region" description="Pro residues" evidence="1">
    <location>
        <begin position="91"/>
        <end position="101"/>
    </location>
</feature>